<reference evidence="1" key="1">
    <citation type="submission" date="2025-08" db="UniProtKB">
        <authorList>
            <consortium name="Ensembl"/>
        </authorList>
    </citation>
    <scope>IDENTIFICATION</scope>
</reference>
<organism evidence="1 2">
    <name type="scientific">Crocodylus porosus</name>
    <name type="common">Saltwater crocodile</name>
    <name type="synonym">Estuarine crocodile</name>
    <dbReference type="NCBI Taxonomy" id="8502"/>
    <lineage>
        <taxon>Eukaryota</taxon>
        <taxon>Metazoa</taxon>
        <taxon>Chordata</taxon>
        <taxon>Craniata</taxon>
        <taxon>Vertebrata</taxon>
        <taxon>Euteleostomi</taxon>
        <taxon>Archelosauria</taxon>
        <taxon>Archosauria</taxon>
        <taxon>Crocodylia</taxon>
        <taxon>Longirostres</taxon>
        <taxon>Crocodylidae</taxon>
        <taxon>Crocodylus</taxon>
    </lineage>
</organism>
<keyword evidence="2" id="KW-1185">Reference proteome</keyword>
<protein>
    <submittedName>
        <fullName evidence="1">Uncharacterized protein</fullName>
    </submittedName>
</protein>
<dbReference type="Proteomes" id="UP000594220">
    <property type="component" value="Unplaced"/>
</dbReference>
<dbReference type="InterPro" id="IPR010736">
    <property type="entry name" value="SHIPPO-rpt"/>
</dbReference>
<reference evidence="1" key="2">
    <citation type="submission" date="2025-09" db="UniProtKB">
        <authorList>
            <consortium name="Ensembl"/>
        </authorList>
    </citation>
    <scope>IDENTIFICATION</scope>
</reference>
<dbReference type="Pfam" id="PF07004">
    <property type="entry name" value="SHIPPO-rpt"/>
    <property type="match status" value="2"/>
</dbReference>
<dbReference type="AlphaFoldDB" id="A0A7M4EXT8"/>
<sequence length="201" mass="21948">MDSACPLGCQGQGSGADHYELCYFTTSPGSCDACLDYGDMTHRPLLTNLDSPGPATYLPTNTSCRETSVPTYTFGRKTPSQEGGGCRSWQKSWFHSKNPFTRKVDFKSEINVSDANALNNPAPNKYNTAEAYFHMWPTSPSYSICSWSKGTRGWASTENIPGPGAYNVEKGHIARLPKSPSVIIQGTRRPKKHATGPFATL</sequence>
<name>A0A7M4EXT8_CROPO</name>
<accession>A0A7M4EXT8</accession>
<dbReference type="GeneTree" id="ENSGT00940000170120"/>
<proteinExistence type="predicted"/>
<dbReference type="Ensembl" id="ENSCPRT00005019504.1">
    <property type="protein sequence ID" value="ENSCPRP00005016644.1"/>
    <property type="gene ID" value="ENSCPRG00005011599.1"/>
</dbReference>
<evidence type="ECO:0000313" key="2">
    <source>
        <dbReference type="Proteomes" id="UP000594220"/>
    </source>
</evidence>
<evidence type="ECO:0000313" key="1">
    <source>
        <dbReference type="Ensembl" id="ENSCPRP00005016644.1"/>
    </source>
</evidence>